<keyword evidence="3" id="KW-1185">Reference proteome</keyword>
<dbReference type="InterPro" id="IPR029056">
    <property type="entry name" value="Ribokinase-like"/>
</dbReference>
<reference evidence="2" key="3">
    <citation type="submission" date="2023-05" db="EMBL/GenBank/DDBJ databases">
        <authorList>
            <person name="Smith C.H."/>
        </authorList>
    </citation>
    <scope>NUCLEOTIDE SEQUENCE</scope>
    <source>
        <strain evidence="2">CHS0354</strain>
        <tissue evidence="2">Mantle</tissue>
    </source>
</reference>
<dbReference type="Proteomes" id="UP001195483">
    <property type="component" value="Unassembled WGS sequence"/>
</dbReference>
<dbReference type="InterPro" id="IPR011611">
    <property type="entry name" value="PfkB_dom"/>
</dbReference>
<accession>A0AAE0SGE1</accession>
<protein>
    <recommendedName>
        <fullName evidence="1">Carbohydrate kinase PfkB domain-containing protein</fullName>
    </recommendedName>
</protein>
<name>A0AAE0SGE1_9BIVA</name>
<dbReference type="EMBL" id="JAEAOA010001888">
    <property type="protein sequence ID" value="KAK3591516.1"/>
    <property type="molecule type" value="Genomic_DNA"/>
</dbReference>
<evidence type="ECO:0000259" key="1">
    <source>
        <dbReference type="Pfam" id="PF00294"/>
    </source>
</evidence>
<organism evidence="2 3">
    <name type="scientific">Potamilus streckersoni</name>
    <dbReference type="NCBI Taxonomy" id="2493646"/>
    <lineage>
        <taxon>Eukaryota</taxon>
        <taxon>Metazoa</taxon>
        <taxon>Spiralia</taxon>
        <taxon>Lophotrochozoa</taxon>
        <taxon>Mollusca</taxon>
        <taxon>Bivalvia</taxon>
        <taxon>Autobranchia</taxon>
        <taxon>Heteroconchia</taxon>
        <taxon>Palaeoheterodonta</taxon>
        <taxon>Unionida</taxon>
        <taxon>Unionoidea</taxon>
        <taxon>Unionidae</taxon>
        <taxon>Ambleminae</taxon>
        <taxon>Lampsilini</taxon>
        <taxon>Potamilus</taxon>
    </lineage>
</organism>
<dbReference type="PANTHER" id="PTHR42774:SF3">
    <property type="entry name" value="KETOHEXOKINASE"/>
    <property type="match status" value="1"/>
</dbReference>
<dbReference type="AlphaFoldDB" id="A0AAE0SGE1"/>
<dbReference type="GO" id="GO:0006000">
    <property type="term" value="P:fructose metabolic process"/>
    <property type="evidence" value="ECO:0007669"/>
    <property type="project" value="InterPro"/>
</dbReference>
<dbReference type="CDD" id="cd01939">
    <property type="entry name" value="Ketohexokinase"/>
    <property type="match status" value="1"/>
</dbReference>
<dbReference type="Gene3D" id="3.40.1190.20">
    <property type="match status" value="1"/>
</dbReference>
<dbReference type="SUPFAM" id="SSF53613">
    <property type="entry name" value="Ribokinase-like"/>
    <property type="match status" value="1"/>
</dbReference>
<dbReference type="InterPro" id="IPR034093">
    <property type="entry name" value="KHK"/>
</dbReference>
<proteinExistence type="predicted"/>
<reference evidence="2" key="2">
    <citation type="journal article" date="2021" name="Genome Biol. Evol.">
        <title>Developing a high-quality reference genome for a parasitic bivalve with doubly uniparental inheritance (Bivalvia: Unionida).</title>
        <authorList>
            <person name="Smith C.H."/>
        </authorList>
    </citation>
    <scope>NUCLEOTIDE SEQUENCE</scope>
    <source>
        <strain evidence="2">CHS0354</strain>
        <tissue evidence="2">Mantle</tissue>
    </source>
</reference>
<comment type="caution">
    <text evidence="2">The sequence shown here is derived from an EMBL/GenBank/DDBJ whole genome shotgun (WGS) entry which is preliminary data.</text>
</comment>
<evidence type="ECO:0000313" key="2">
    <source>
        <dbReference type="EMBL" id="KAK3591516.1"/>
    </source>
</evidence>
<dbReference type="GO" id="GO:0004454">
    <property type="term" value="F:ketohexokinase activity"/>
    <property type="evidence" value="ECO:0007669"/>
    <property type="project" value="InterPro"/>
</dbReference>
<sequence>MTSPKRILLVGLTCVDIISVAKEFPKEDSDQRALDYYWQRGGNASNSATVLSLLGANVECLSSLSNDPLYQFIKSNFKEYGVKTDHCPIHDSREMKNPTTVIILSDQSGSRTTLANTKDHIEVSSKDFEAVDLHLYRWIHFEGRRNCDEIKKMISRVREFNISLPELDHIIVSVELEKINRVYDLIIDQGDYVFISKDYAMEQGFTDKLSAVNGLISRCRPGSIIICPWAELGAAARSWSGEVHQCDAFSPGKIVDTLAAGDTFIAASILALNSGRSIQETLEFACRVAGTKCGMVGFKGLEGLQKLLS</sequence>
<feature type="domain" description="Carbohydrate kinase PfkB" evidence="1">
    <location>
        <begin position="6"/>
        <end position="294"/>
    </location>
</feature>
<dbReference type="PANTHER" id="PTHR42774">
    <property type="entry name" value="PHOSPHOTRANSFERASE SYSTEM TRANSPORT PROTEIN"/>
    <property type="match status" value="1"/>
</dbReference>
<evidence type="ECO:0000313" key="3">
    <source>
        <dbReference type="Proteomes" id="UP001195483"/>
    </source>
</evidence>
<dbReference type="Pfam" id="PF00294">
    <property type="entry name" value="PfkB"/>
    <property type="match status" value="1"/>
</dbReference>
<dbReference type="InterPro" id="IPR052562">
    <property type="entry name" value="Ketohexokinase-related"/>
</dbReference>
<reference evidence="2" key="1">
    <citation type="journal article" date="2021" name="Genome Biol. Evol.">
        <title>A High-Quality Reference Genome for a Parasitic Bivalve with Doubly Uniparental Inheritance (Bivalvia: Unionida).</title>
        <authorList>
            <person name="Smith C.H."/>
        </authorList>
    </citation>
    <scope>NUCLEOTIDE SEQUENCE</scope>
    <source>
        <strain evidence="2">CHS0354</strain>
    </source>
</reference>
<gene>
    <name evidence="2" type="ORF">CHS0354_031624</name>
</gene>